<evidence type="ECO:0000313" key="1">
    <source>
        <dbReference type="EMBL" id="MFC4394266.1"/>
    </source>
</evidence>
<dbReference type="RefSeq" id="WP_179002469.1">
    <property type="nucleotide sequence ID" value="NZ_JBHSCO010000009.1"/>
</dbReference>
<protein>
    <submittedName>
        <fullName evidence="1">Uncharacterized protein</fullName>
    </submittedName>
</protein>
<gene>
    <name evidence="1" type="ORF">ACFOY0_24975</name>
</gene>
<keyword evidence="2" id="KW-1185">Reference proteome</keyword>
<evidence type="ECO:0000313" key="2">
    <source>
        <dbReference type="Proteomes" id="UP001595719"/>
    </source>
</evidence>
<dbReference type="Proteomes" id="UP001595719">
    <property type="component" value="Unassembled WGS sequence"/>
</dbReference>
<proteinExistence type="predicted"/>
<sequence length="163" mass="19111">MGNTRVKIFELNDQELTFDFGTYALLMYYAKQIDPIKGKKLINATISEWSYRIENGIQLDNITNDNNMVHFIISEINTVISFIDSELIPNLSNEPQNLITKYGGESNFVNLYDNNLDYLKVLCFTKDEFFDGDTHQLIFLLNELKLFFQYAINQNQPFKVYVY</sequence>
<accession>A0ABV8WC46</accession>
<comment type="caution">
    <text evidence="1">The sequence shown here is derived from an EMBL/GenBank/DDBJ whole genome shotgun (WGS) entry which is preliminary data.</text>
</comment>
<organism evidence="1 2">
    <name type="scientific">Flavobacterium quisquiliarum</name>
    <dbReference type="NCBI Taxonomy" id="1834436"/>
    <lineage>
        <taxon>Bacteria</taxon>
        <taxon>Pseudomonadati</taxon>
        <taxon>Bacteroidota</taxon>
        <taxon>Flavobacteriia</taxon>
        <taxon>Flavobacteriales</taxon>
        <taxon>Flavobacteriaceae</taxon>
        <taxon>Flavobacterium</taxon>
    </lineage>
</organism>
<name>A0ABV8WC46_9FLAO</name>
<reference evidence="2" key="1">
    <citation type="journal article" date="2019" name="Int. J. Syst. Evol. Microbiol.">
        <title>The Global Catalogue of Microorganisms (GCM) 10K type strain sequencing project: providing services to taxonomists for standard genome sequencing and annotation.</title>
        <authorList>
            <consortium name="The Broad Institute Genomics Platform"/>
            <consortium name="The Broad Institute Genome Sequencing Center for Infectious Disease"/>
            <person name="Wu L."/>
            <person name="Ma J."/>
        </authorList>
    </citation>
    <scope>NUCLEOTIDE SEQUENCE [LARGE SCALE GENOMIC DNA]</scope>
    <source>
        <strain evidence="2">CGMCC 1.15345</strain>
    </source>
</reference>
<dbReference type="EMBL" id="JBHSCO010000009">
    <property type="protein sequence ID" value="MFC4394266.1"/>
    <property type="molecule type" value="Genomic_DNA"/>
</dbReference>